<keyword evidence="1" id="KW-0808">Transferase</keyword>
<evidence type="ECO:0000313" key="5">
    <source>
        <dbReference type="Proteomes" id="UP000186657"/>
    </source>
</evidence>
<dbReference type="AlphaFoldDB" id="A0A1U7NBE5"/>
<accession>A0A1U7NBE5</accession>
<protein>
    <recommendedName>
        <fullName evidence="3">N-acetyltransferase domain-containing protein</fullName>
    </recommendedName>
</protein>
<evidence type="ECO:0000259" key="3">
    <source>
        <dbReference type="PROSITE" id="PS51186"/>
    </source>
</evidence>
<name>A0A1U7NBE5_9CYAN</name>
<dbReference type="CDD" id="cd04301">
    <property type="entry name" value="NAT_SF"/>
    <property type="match status" value="1"/>
</dbReference>
<dbReference type="PROSITE" id="PS51186">
    <property type="entry name" value="GNAT"/>
    <property type="match status" value="1"/>
</dbReference>
<dbReference type="InterPro" id="IPR050832">
    <property type="entry name" value="Bact_Acetyltransf"/>
</dbReference>
<feature type="domain" description="N-acetyltransferase" evidence="3">
    <location>
        <begin position="1"/>
        <end position="128"/>
    </location>
</feature>
<evidence type="ECO:0000256" key="1">
    <source>
        <dbReference type="ARBA" id="ARBA00022679"/>
    </source>
</evidence>
<sequence>MQLVYNVINQLRDKLTFDEFIDRVKLAKGTGYKLFYGLIGEKVVGVVGLRILDDLCWGHHLYVDDLVVDESWRNRGIGKKLMKYVENLAYSEQCQYIRLASGISKTEAHKFYKSLGYQTTSFSFALKL</sequence>
<comment type="caution">
    <text evidence="4">The sequence shown here is derived from an EMBL/GenBank/DDBJ whole genome shotgun (WGS) entry which is preliminary data.</text>
</comment>
<dbReference type="Gene3D" id="3.40.630.30">
    <property type="match status" value="1"/>
</dbReference>
<dbReference type="InterPro" id="IPR016181">
    <property type="entry name" value="Acyl_CoA_acyltransferase"/>
</dbReference>
<dbReference type="EMBL" id="MKZS01000001">
    <property type="protein sequence ID" value="OLT63268.1"/>
    <property type="molecule type" value="Genomic_DNA"/>
</dbReference>
<dbReference type="PANTHER" id="PTHR43877">
    <property type="entry name" value="AMINOALKYLPHOSPHONATE N-ACETYLTRANSFERASE-RELATED-RELATED"/>
    <property type="match status" value="1"/>
</dbReference>
<proteinExistence type="predicted"/>
<dbReference type="InterPro" id="IPR000182">
    <property type="entry name" value="GNAT_dom"/>
</dbReference>
<dbReference type="GO" id="GO:0016747">
    <property type="term" value="F:acyltransferase activity, transferring groups other than amino-acyl groups"/>
    <property type="evidence" value="ECO:0007669"/>
    <property type="project" value="InterPro"/>
</dbReference>
<organism evidence="4 5">
    <name type="scientific">Moorena bouillonii PNG</name>
    <dbReference type="NCBI Taxonomy" id="568701"/>
    <lineage>
        <taxon>Bacteria</taxon>
        <taxon>Bacillati</taxon>
        <taxon>Cyanobacteriota</taxon>
        <taxon>Cyanophyceae</taxon>
        <taxon>Coleofasciculales</taxon>
        <taxon>Coleofasciculaceae</taxon>
        <taxon>Moorena</taxon>
    </lineage>
</organism>
<reference evidence="4 5" key="1">
    <citation type="submission" date="2016-10" db="EMBL/GenBank/DDBJ databases">
        <title>Comparative genomics uncovers the prolific and rare metabolic potential of the cyanobacterial genus Moorea.</title>
        <authorList>
            <person name="Leao T."/>
            <person name="Castelao G."/>
            <person name="Korobeynikov A."/>
            <person name="Monroe E.A."/>
            <person name="Podell S."/>
            <person name="Glukhov E."/>
            <person name="Allen E."/>
            <person name="Gerwick W.H."/>
            <person name="Gerwick L."/>
        </authorList>
    </citation>
    <scope>NUCLEOTIDE SEQUENCE [LARGE SCALE GENOMIC DNA]</scope>
    <source>
        <strain evidence="4 5">PNG5-198</strain>
    </source>
</reference>
<evidence type="ECO:0000256" key="2">
    <source>
        <dbReference type="ARBA" id="ARBA00023315"/>
    </source>
</evidence>
<dbReference type="Pfam" id="PF00583">
    <property type="entry name" value="Acetyltransf_1"/>
    <property type="match status" value="1"/>
</dbReference>
<gene>
    <name evidence="4" type="ORF">BJP37_13075</name>
</gene>
<evidence type="ECO:0000313" key="4">
    <source>
        <dbReference type="EMBL" id="OLT63268.1"/>
    </source>
</evidence>
<dbReference type="Proteomes" id="UP000186657">
    <property type="component" value="Unassembled WGS sequence"/>
</dbReference>
<dbReference type="PANTHER" id="PTHR43877:SF2">
    <property type="entry name" value="AMINOALKYLPHOSPHONATE N-ACETYLTRANSFERASE-RELATED"/>
    <property type="match status" value="1"/>
</dbReference>
<dbReference type="SUPFAM" id="SSF55729">
    <property type="entry name" value="Acyl-CoA N-acyltransferases (Nat)"/>
    <property type="match status" value="1"/>
</dbReference>
<keyword evidence="2" id="KW-0012">Acyltransferase</keyword>
<keyword evidence="5" id="KW-1185">Reference proteome</keyword>